<organism evidence="2 3">
    <name type="scientific">Nocardia brasiliensis</name>
    <dbReference type="NCBI Taxonomy" id="37326"/>
    <lineage>
        <taxon>Bacteria</taxon>
        <taxon>Bacillati</taxon>
        <taxon>Actinomycetota</taxon>
        <taxon>Actinomycetes</taxon>
        <taxon>Mycobacteriales</taxon>
        <taxon>Nocardiaceae</taxon>
        <taxon>Nocardia</taxon>
    </lineage>
</organism>
<evidence type="ECO:0000313" key="3">
    <source>
        <dbReference type="Proteomes" id="UP000501705"/>
    </source>
</evidence>
<evidence type="ECO:0000259" key="1">
    <source>
        <dbReference type="PROSITE" id="PS50943"/>
    </source>
</evidence>
<proteinExistence type="predicted"/>
<dbReference type="SUPFAM" id="SSF47413">
    <property type="entry name" value="lambda repressor-like DNA-binding domains"/>
    <property type="match status" value="1"/>
</dbReference>
<dbReference type="InterPro" id="IPR010982">
    <property type="entry name" value="Lambda_DNA-bd_dom_sf"/>
</dbReference>
<dbReference type="CDD" id="cd00093">
    <property type="entry name" value="HTH_XRE"/>
    <property type="match status" value="1"/>
</dbReference>
<gene>
    <name evidence="2" type="ORF">F5X71_06795</name>
</gene>
<dbReference type="Gene3D" id="1.10.260.40">
    <property type="entry name" value="lambda repressor-like DNA-binding domains"/>
    <property type="match status" value="1"/>
</dbReference>
<sequence>MQKIEQRLTELIAARYPDRRERPGYGRLAGEICEATGGAISGTYLWQLATGKKRNPTLEQLDVLAEFFGVPIEYFYNDAVAQNVRDRGARLAASESESGIAESALLRRQLAEQDVQKIAMRAGSMSPALRQQLLKMMETLDPKPPQGEGPE</sequence>
<reference evidence="2 3" key="1">
    <citation type="journal article" date="2019" name="ACS Chem. Biol.">
        <title>Identification and Mobilization of a Cryptic Antibiotic Biosynthesis Gene Locus from a Human-Pathogenic Nocardia Isolate.</title>
        <authorList>
            <person name="Herisse M."/>
            <person name="Ishida K."/>
            <person name="Porter J.L."/>
            <person name="Howden B."/>
            <person name="Hertweck C."/>
            <person name="Stinear T.P."/>
            <person name="Pidot S.J."/>
        </authorList>
    </citation>
    <scope>NUCLEOTIDE SEQUENCE [LARGE SCALE GENOMIC DNA]</scope>
    <source>
        <strain evidence="2 3">AUSMDU00024985</strain>
    </source>
</reference>
<dbReference type="GO" id="GO:0003677">
    <property type="term" value="F:DNA binding"/>
    <property type="evidence" value="ECO:0007669"/>
    <property type="project" value="InterPro"/>
</dbReference>
<dbReference type="AlphaFoldDB" id="A0A6G9XM93"/>
<name>A0A6G9XM93_NOCBR</name>
<feature type="domain" description="HTH cro/C1-type" evidence="1">
    <location>
        <begin position="53"/>
        <end position="75"/>
    </location>
</feature>
<evidence type="ECO:0000313" key="2">
    <source>
        <dbReference type="EMBL" id="QIS02062.1"/>
    </source>
</evidence>
<dbReference type="Proteomes" id="UP000501705">
    <property type="component" value="Chromosome"/>
</dbReference>
<accession>A0A6G9XM93</accession>
<dbReference type="PROSITE" id="PS50943">
    <property type="entry name" value="HTH_CROC1"/>
    <property type="match status" value="1"/>
</dbReference>
<dbReference type="EMBL" id="CP046171">
    <property type="protein sequence ID" value="QIS02062.1"/>
    <property type="molecule type" value="Genomic_DNA"/>
</dbReference>
<protein>
    <recommendedName>
        <fullName evidence="1">HTH cro/C1-type domain-containing protein</fullName>
    </recommendedName>
</protein>
<dbReference type="InterPro" id="IPR001387">
    <property type="entry name" value="Cro/C1-type_HTH"/>
</dbReference>